<dbReference type="EMBL" id="AP024597">
    <property type="protein sequence ID" value="BCU71116.1"/>
    <property type="molecule type" value="Genomic_DNA"/>
</dbReference>
<evidence type="ECO:0000256" key="1">
    <source>
        <dbReference type="SAM" id="Phobius"/>
    </source>
</evidence>
<gene>
    <name evidence="2" type="ORF">KN1_24130</name>
</gene>
<keyword evidence="1" id="KW-1133">Transmembrane helix</keyword>
<dbReference type="Proteomes" id="UP000825123">
    <property type="component" value="Chromosome"/>
</dbReference>
<keyword evidence="1" id="KW-0812">Transmembrane</keyword>
<feature type="transmembrane region" description="Helical" evidence="1">
    <location>
        <begin position="187"/>
        <end position="212"/>
    </location>
</feature>
<evidence type="ECO:0000313" key="3">
    <source>
        <dbReference type="Proteomes" id="UP000825123"/>
    </source>
</evidence>
<proteinExistence type="predicted"/>
<organism evidence="2 3">
    <name type="scientific">Stygiolobus caldivivus</name>
    <dbReference type="NCBI Taxonomy" id="2824673"/>
    <lineage>
        <taxon>Archaea</taxon>
        <taxon>Thermoproteota</taxon>
        <taxon>Thermoprotei</taxon>
        <taxon>Sulfolobales</taxon>
        <taxon>Sulfolobaceae</taxon>
        <taxon>Stygiolobus</taxon>
    </lineage>
</organism>
<sequence length="225" mass="25618">MNKLGIHAGESVIAYIGKSSITLKVVGVLYNSFFSAQGFAIIPLHNLTEEVTALDNVIILSHNETALQQFSNFLSSIKYEGLPLTDWTSITIFRYSFTNTYVPLGQIMRILIIIEIIYILISLLLIFRIRNKLSNIIALFIINGVEENRSFKLLLPPFLVIGAIPLLIYVSYYILYDVYWYPLSIAYPFVLALTGLIISSVLIEYYTIFSAYTNQHKFLKVRGIE</sequence>
<dbReference type="KEGG" id="csty:KN1_24130"/>
<dbReference type="RefSeq" id="WP_225905684.1">
    <property type="nucleotide sequence ID" value="NZ_AP024597.1"/>
</dbReference>
<feature type="transmembrane region" description="Helical" evidence="1">
    <location>
        <begin position="107"/>
        <end position="127"/>
    </location>
</feature>
<accession>A0A8D5ZJX8</accession>
<feature type="transmembrane region" description="Helical" evidence="1">
    <location>
        <begin position="153"/>
        <end position="175"/>
    </location>
</feature>
<reference evidence="2 3" key="1">
    <citation type="submission" date="2021-04" db="EMBL/GenBank/DDBJ databases">
        <title>Complete genome sequence of Stygiolobus sp. KN-1.</title>
        <authorList>
            <person name="Nakamura K."/>
            <person name="Sakai H."/>
            <person name="Kurosawa N."/>
        </authorList>
    </citation>
    <scope>NUCLEOTIDE SEQUENCE [LARGE SCALE GENOMIC DNA]</scope>
    <source>
        <strain evidence="2 3">KN-1</strain>
    </source>
</reference>
<dbReference type="AlphaFoldDB" id="A0A8D5ZJX8"/>
<dbReference type="GeneID" id="67876220"/>
<feature type="transmembrane region" description="Helical" evidence="1">
    <location>
        <begin position="21"/>
        <end position="42"/>
    </location>
</feature>
<keyword evidence="3" id="KW-1185">Reference proteome</keyword>
<evidence type="ECO:0000313" key="2">
    <source>
        <dbReference type="EMBL" id="BCU71116.1"/>
    </source>
</evidence>
<keyword evidence="1" id="KW-0472">Membrane</keyword>
<name>A0A8D5ZJX8_9CREN</name>
<protein>
    <submittedName>
        <fullName evidence="2">Uncharacterized protein</fullName>
    </submittedName>
</protein>